<dbReference type="EMBL" id="JBHSCN010000003">
    <property type="protein sequence ID" value="MFC4242538.1"/>
    <property type="molecule type" value="Genomic_DNA"/>
</dbReference>
<keyword evidence="2" id="KW-1133">Transmembrane helix</keyword>
<reference evidence="4" key="1">
    <citation type="journal article" date="2019" name="Int. J. Syst. Evol. Microbiol.">
        <title>The Global Catalogue of Microorganisms (GCM) 10K type strain sequencing project: providing services to taxonomists for standard genome sequencing and annotation.</title>
        <authorList>
            <consortium name="The Broad Institute Genomics Platform"/>
            <consortium name="The Broad Institute Genome Sequencing Center for Infectious Disease"/>
            <person name="Wu L."/>
            <person name="Ma J."/>
        </authorList>
    </citation>
    <scope>NUCLEOTIDE SEQUENCE [LARGE SCALE GENOMIC DNA]</scope>
    <source>
        <strain evidence="4">CGMCC 1.10363</strain>
    </source>
</reference>
<feature type="transmembrane region" description="Helical" evidence="2">
    <location>
        <begin position="93"/>
        <end position="113"/>
    </location>
</feature>
<feature type="compositionally biased region" description="Basic and acidic residues" evidence="1">
    <location>
        <begin position="35"/>
        <end position="53"/>
    </location>
</feature>
<organism evidence="3 4">
    <name type="scientific">Gryllotalpicola reticulitermitis</name>
    <dbReference type="NCBI Taxonomy" id="1184153"/>
    <lineage>
        <taxon>Bacteria</taxon>
        <taxon>Bacillati</taxon>
        <taxon>Actinomycetota</taxon>
        <taxon>Actinomycetes</taxon>
        <taxon>Micrococcales</taxon>
        <taxon>Microbacteriaceae</taxon>
        <taxon>Gryllotalpicola</taxon>
    </lineage>
</organism>
<dbReference type="Proteomes" id="UP001595900">
    <property type="component" value="Unassembled WGS sequence"/>
</dbReference>
<keyword evidence="2" id="KW-0812">Transmembrane</keyword>
<proteinExistence type="predicted"/>
<keyword evidence="2" id="KW-0472">Membrane</keyword>
<accession>A0ABV8Q4J0</accession>
<comment type="caution">
    <text evidence="3">The sequence shown here is derived from an EMBL/GenBank/DDBJ whole genome shotgun (WGS) entry which is preliminary data.</text>
</comment>
<name>A0ABV8Q4J0_9MICO</name>
<evidence type="ECO:0000256" key="2">
    <source>
        <dbReference type="SAM" id="Phobius"/>
    </source>
</evidence>
<evidence type="ECO:0000256" key="1">
    <source>
        <dbReference type="SAM" id="MobiDB-lite"/>
    </source>
</evidence>
<evidence type="ECO:0000313" key="3">
    <source>
        <dbReference type="EMBL" id="MFC4242538.1"/>
    </source>
</evidence>
<evidence type="ECO:0000313" key="4">
    <source>
        <dbReference type="Proteomes" id="UP001595900"/>
    </source>
</evidence>
<gene>
    <name evidence="3" type="ORF">ACFOYW_04060</name>
</gene>
<sequence length="257" mass="27062">MTPDEERELDRLRERAYGPGGDIRRDVVALGRLRELEDRRSGAEHETLSRRATGETLARPGNAITTTAASLEPPRTPGTAEGRFRALSGRRRVLFALTILVAIALGIAGGIALGSRHGRSSPGAPASQEVAQLSVDASYKIPAAFRGGAAGSATRTPSAEGFAEFHGLRVVLIPANGFSPDGGDCLLVYPSEYLTSTSATKYTGPQWNGCAAGPFPATAQLVVTDALSAETRSAFPGESLRFVYDKPGHKVDVFAAK</sequence>
<feature type="region of interest" description="Disordered" evidence="1">
    <location>
        <begin position="35"/>
        <end position="56"/>
    </location>
</feature>
<keyword evidence="4" id="KW-1185">Reference proteome</keyword>
<protein>
    <submittedName>
        <fullName evidence="3">Uncharacterized protein</fullName>
    </submittedName>
</protein>
<dbReference type="RefSeq" id="WP_390227402.1">
    <property type="nucleotide sequence ID" value="NZ_JBHSCN010000003.1"/>
</dbReference>